<dbReference type="Gene3D" id="2.130.10.10">
    <property type="entry name" value="YVTN repeat-like/Quinoprotein amine dehydrogenase"/>
    <property type="match status" value="2"/>
</dbReference>
<dbReference type="PANTHER" id="PTHR34512:SF30">
    <property type="entry name" value="OUTER MEMBRANE PROTEIN ASSEMBLY FACTOR BAMB"/>
    <property type="match status" value="1"/>
</dbReference>
<feature type="region of interest" description="Disordered" evidence="1">
    <location>
        <begin position="24"/>
        <end position="57"/>
    </location>
</feature>
<dbReference type="InterPro" id="IPR011047">
    <property type="entry name" value="Quinoprotein_ADH-like_sf"/>
</dbReference>
<dbReference type="PROSITE" id="PS51257">
    <property type="entry name" value="PROKAR_LIPOPROTEIN"/>
    <property type="match status" value="1"/>
</dbReference>
<dbReference type="InterPro" id="IPR018391">
    <property type="entry name" value="PQQ_b-propeller_rpt"/>
</dbReference>
<dbReference type="AlphaFoldDB" id="A0ABD5PS28"/>
<feature type="domain" description="Pyrrolo-quinoline quinone repeat" evidence="2">
    <location>
        <begin position="84"/>
        <end position="130"/>
    </location>
</feature>
<evidence type="ECO:0000313" key="4">
    <source>
        <dbReference type="Proteomes" id="UP001595898"/>
    </source>
</evidence>
<sequence length="408" mass="43863">MSPSRRALLASVGAASATIAGCSELSREVSTPDPDEPPESGVGELPDPGRHVSGANGEWSTFGCNAANTRAIADGEAPVDGVTERWRVEVAQTAYREPIVADDRVYFLDVDTLRVFDADDGTELWTVPDVDTVPLLWDGVAYVSTHESVRAIDSDNGGILWERSFETPGRATTPATYDGSSLVCGAGEEVVSLDPENGDVQWRRDVFGQVIDHAAIAQGYYWIVATEAGMVYAIDDGGRGWRQWRLPAGPTCPPSIDTDAVYVTCRNGTTYALTMDEQADAADGIRWSVDTGQAERGIALAEGVVYVATLSGTLHAIDSASGTRYWKYDIGDWQHTAPVLGRDTLFVGGDRLWAVDPTPGDDPDRGPALRFDRSFDGRVGPGPVLDDGTLYVVAEVERDETYALLALE</sequence>
<protein>
    <submittedName>
        <fullName evidence="3">PQQ-binding-like beta-propeller repeat protein</fullName>
    </submittedName>
</protein>
<dbReference type="RefSeq" id="WP_250139899.1">
    <property type="nucleotide sequence ID" value="NZ_JALIQP010000002.1"/>
</dbReference>
<dbReference type="SUPFAM" id="SSF50998">
    <property type="entry name" value="Quinoprotein alcohol dehydrogenase-like"/>
    <property type="match status" value="2"/>
</dbReference>
<reference evidence="3 4" key="1">
    <citation type="journal article" date="2019" name="Int. J. Syst. Evol. Microbiol.">
        <title>The Global Catalogue of Microorganisms (GCM) 10K type strain sequencing project: providing services to taxonomists for standard genome sequencing and annotation.</title>
        <authorList>
            <consortium name="The Broad Institute Genomics Platform"/>
            <consortium name="The Broad Institute Genome Sequencing Center for Infectious Disease"/>
            <person name="Wu L."/>
            <person name="Ma J."/>
        </authorList>
    </citation>
    <scope>NUCLEOTIDE SEQUENCE [LARGE SCALE GENOMIC DNA]</scope>
    <source>
        <strain evidence="3 4">WLHS5</strain>
    </source>
</reference>
<evidence type="ECO:0000256" key="1">
    <source>
        <dbReference type="SAM" id="MobiDB-lite"/>
    </source>
</evidence>
<organism evidence="3 4">
    <name type="scientific">Halosolutus amylolyticus</name>
    <dbReference type="NCBI Taxonomy" id="2932267"/>
    <lineage>
        <taxon>Archaea</taxon>
        <taxon>Methanobacteriati</taxon>
        <taxon>Methanobacteriota</taxon>
        <taxon>Stenosarchaea group</taxon>
        <taxon>Halobacteria</taxon>
        <taxon>Halobacteriales</taxon>
        <taxon>Natrialbaceae</taxon>
        <taxon>Halosolutus</taxon>
    </lineage>
</organism>
<dbReference type="EMBL" id="JBHSFA010000007">
    <property type="protein sequence ID" value="MFC4543426.1"/>
    <property type="molecule type" value="Genomic_DNA"/>
</dbReference>
<feature type="domain" description="Pyrrolo-quinoline quinone repeat" evidence="2">
    <location>
        <begin position="282"/>
        <end position="360"/>
    </location>
</feature>
<keyword evidence="4" id="KW-1185">Reference proteome</keyword>
<dbReference type="SMART" id="SM00564">
    <property type="entry name" value="PQQ"/>
    <property type="match status" value="5"/>
</dbReference>
<evidence type="ECO:0000259" key="2">
    <source>
        <dbReference type="Pfam" id="PF13360"/>
    </source>
</evidence>
<dbReference type="Gene3D" id="2.40.10.480">
    <property type="match status" value="1"/>
</dbReference>
<dbReference type="Proteomes" id="UP001595898">
    <property type="component" value="Unassembled WGS sequence"/>
</dbReference>
<accession>A0ABD5PS28</accession>
<evidence type="ECO:0000313" key="3">
    <source>
        <dbReference type="EMBL" id="MFC4543426.1"/>
    </source>
</evidence>
<dbReference type="InterPro" id="IPR015943">
    <property type="entry name" value="WD40/YVTN_repeat-like_dom_sf"/>
</dbReference>
<dbReference type="PANTHER" id="PTHR34512">
    <property type="entry name" value="CELL SURFACE PROTEIN"/>
    <property type="match status" value="1"/>
</dbReference>
<proteinExistence type="predicted"/>
<comment type="caution">
    <text evidence="3">The sequence shown here is derived from an EMBL/GenBank/DDBJ whole genome shotgun (WGS) entry which is preliminary data.</text>
</comment>
<dbReference type="Pfam" id="PF13360">
    <property type="entry name" value="PQQ_2"/>
    <property type="match status" value="3"/>
</dbReference>
<dbReference type="InterPro" id="IPR002372">
    <property type="entry name" value="PQQ_rpt_dom"/>
</dbReference>
<gene>
    <name evidence="3" type="ORF">ACFO5R_15960</name>
</gene>
<feature type="domain" description="Pyrrolo-quinoline quinone repeat" evidence="2">
    <location>
        <begin position="146"/>
        <end position="273"/>
    </location>
</feature>
<name>A0ABD5PS28_9EURY</name>